<reference evidence="7" key="1">
    <citation type="journal article" date="2014" name="Int. J. Syst. Evol. Microbiol.">
        <title>Complete genome sequence of Corynebacterium casei LMG S-19264T (=DSM 44701T), isolated from a smear-ripened cheese.</title>
        <authorList>
            <consortium name="US DOE Joint Genome Institute (JGI-PGF)"/>
            <person name="Walter F."/>
            <person name="Albersmeier A."/>
            <person name="Kalinowski J."/>
            <person name="Ruckert C."/>
        </authorList>
    </citation>
    <scope>NUCLEOTIDE SEQUENCE</scope>
    <source>
        <strain evidence="7">CGMCC 1.15179</strain>
    </source>
</reference>
<sequence>MIALERRRWRVTVLSLVFVAIFSLLWLSTPFKPFFGGLILGALVSLYNVINIAKKVRTNGEAVLSGKGRGGGTGLIYRIMMVVFSVILVARYPAWFDFRSLLLGLPISYVLLIAVEFWSTRRNE</sequence>
<dbReference type="Pfam" id="PF03899">
    <property type="entry name" value="ATP-synt_I"/>
    <property type="match status" value="1"/>
</dbReference>
<keyword evidence="4 6" id="KW-1133">Transmembrane helix</keyword>
<evidence type="ECO:0000256" key="6">
    <source>
        <dbReference type="SAM" id="Phobius"/>
    </source>
</evidence>
<evidence type="ECO:0008006" key="9">
    <source>
        <dbReference type="Google" id="ProtNLM"/>
    </source>
</evidence>
<evidence type="ECO:0000256" key="4">
    <source>
        <dbReference type="ARBA" id="ARBA00022989"/>
    </source>
</evidence>
<accession>A0A8J2VF49</accession>
<protein>
    <recommendedName>
        <fullName evidence="9">ATP synthase I chain</fullName>
    </recommendedName>
</protein>
<feature type="transmembrane region" description="Helical" evidence="6">
    <location>
        <begin position="34"/>
        <end position="54"/>
    </location>
</feature>
<feature type="transmembrane region" description="Helical" evidence="6">
    <location>
        <begin position="9"/>
        <end position="28"/>
    </location>
</feature>
<evidence type="ECO:0000313" key="7">
    <source>
        <dbReference type="EMBL" id="GGE05289.1"/>
    </source>
</evidence>
<organism evidence="7 8">
    <name type="scientific">Marinithermofilum abyssi</name>
    <dbReference type="NCBI Taxonomy" id="1571185"/>
    <lineage>
        <taxon>Bacteria</taxon>
        <taxon>Bacillati</taxon>
        <taxon>Bacillota</taxon>
        <taxon>Bacilli</taxon>
        <taxon>Bacillales</taxon>
        <taxon>Thermoactinomycetaceae</taxon>
        <taxon>Marinithermofilum</taxon>
    </lineage>
</organism>
<keyword evidence="8" id="KW-1185">Reference proteome</keyword>
<comment type="caution">
    <text evidence="7">The sequence shown here is derived from an EMBL/GenBank/DDBJ whole genome shotgun (WGS) entry which is preliminary data.</text>
</comment>
<evidence type="ECO:0000313" key="8">
    <source>
        <dbReference type="Proteomes" id="UP000625210"/>
    </source>
</evidence>
<proteinExistence type="predicted"/>
<feature type="transmembrane region" description="Helical" evidence="6">
    <location>
        <begin position="100"/>
        <end position="118"/>
    </location>
</feature>
<feature type="transmembrane region" description="Helical" evidence="6">
    <location>
        <begin position="75"/>
        <end position="94"/>
    </location>
</feature>
<dbReference type="PANTHER" id="PTHR40035">
    <property type="entry name" value="ATP SYNTHASE PROTEIN I"/>
    <property type="match status" value="1"/>
</dbReference>
<dbReference type="GO" id="GO:0005886">
    <property type="term" value="C:plasma membrane"/>
    <property type="evidence" value="ECO:0007669"/>
    <property type="project" value="UniProtKB-SubCell"/>
</dbReference>
<gene>
    <name evidence="7" type="ORF">GCM10011571_02940</name>
</gene>
<evidence type="ECO:0000256" key="1">
    <source>
        <dbReference type="ARBA" id="ARBA00004651"/>
    </source>
</evidence>
<dbReference type="EMBL" id="BMHQ01000001">
    <property type="protein sequence ID" value="GGE05289.1"/>
    <property type="molecule type" value="Genomic_DNA"/>
</dbReference>
<dbReference type="Proteomes" id="UP000625210">
    <property type="component" value="Unassembled WGS sequence"/>
</dbReference>
<evidence type="ECO:0000256" key="2">
    <source>
        <dbReference type="ARBA" id="ARBA00022475"/>
    </source>
</evidence>
<dbReference type="InterPro" id="IPR005598">
    <property type="entry name" value="ATP_synth_I"/>
</dbReference>
<comment type="subcellular location">
    <subcellularLocation>
        <location evidence="1">Cell membrane</location>
        <topology evidence="1">Multi-pass membrane protein</topology>
    </subcellularLocation>
</comment>
<reference evidence="7" key="2">
    <citation type="submission" date="2020-09" db="EMBL/GenBank/DDBJ databases">
        <authorList>
            <person name="Sun Q."/>
            <person name="Zhou Y."/>
        </authorList>
    </citation>
    <scope>NUCLEOTIDE SEQUENCE</scope>
    <source>
        <strain evidence="7">CGMCC 1.15179</strain>
    </source>
</reference>
<dbReference type="AlphaFoldDB" id="A0A8J2VF49"/>
<evidence type="ECO:0000256" key="3">
    <source>
        <dbReference type="ARBA" id="ARBA00022692"/>
    </source>
</evidence>
<keyword evidence="3 6" id="KW-0812">Transmembrane</keyword>
<dbReference type="InterPro" id="IPR039072">
    <property type="entry name" value="ATP_synth_I_Bacilli"/>
</dbReference>
<dbReference type="RefSeq" id="WP_188646146.1">
    <property type="nucleotide sequence ID" value="NZ_BMHQ01000001.1"/>
</dbReference>
<keyword evidence="5 6" id="KW-0472">Membrane</keyword>
<keyword evidence="2" id="KW-1003">Cell membrane</keyword>
<dbReference type="PANTHER" id="PTHR40035:SF1">
    <property type="entry name" value="ATP SYNTHASE PROTEIN I"/>
    <property type="match status" value="1"/>
</dbReference>
<evidence type="ECO:0000256" key="5">
    <source>
        <dbReference type="ARBA" id="ARBA00023136"/>
    </source>
</evidence>
<name>A0A8J2VF49_9BACL</name>